<dbReference type="Gene3D" id="3.90.1560.10">
    <property type="entry name" value="ComB-like"/>
    <property type="match status" value="1"/>
</dbReference>
<dbReference type="Proteomes" id="UP001597040">
    <property type="component" value="Unassembled WGS sequence"/>
</dbReference>
<accession>A0ABW3LP70</accession>
<evidence type="ECO:0000256" key="4">
    <source>
        <dbReference type="ARBA" id="ARBA00021948"/>
    </source>
</evidence>
<protein>
    <recommendedName>
        <fullName evidence="4">Probable 2-phosphosulfolactate phosphatase</fullName>
        <ecNumber evidence="3">3.1.3.71</ecNumber>
    </recommendedName>
</protein>
<keyword evidence="5" id="KW-0378">Hydrolase</keyword>
<evidence type="ECO:0000256" key="3">
    <source>
        <dbReference type="ARBA" id="ARBA00012953"/>
    </source>
</evidence>
<evidence type="ECO:0000256" key="7">
    <source>
        <dbReference type="ARBA" id="ARBA00033711"/>
    </source>
</evidence>
<dbReference type="EC" id="3.1.3.71" evidence="3"/>
<evidence type="ECO:0000256" key="2">
    <source>
        <dbReference type="ARBA" id="ARBA00009997"/>
    </source>
</evidence>
<dbReference type="SUPFAM" id="SSF142823">
    <property type="entry name" value="ComB-like"/>
    <property type="match status" value="1"/>
</dbReference>
<comment type="caution">
    <text evidence="8">The sequence shown here is derived from an EMBL/GenBank/DDBJ whole genome shotgun (WGS) entry which is preliminary data.</text>
</comment>
<dbReference type="InterPro" id="IPR036702">
    <property type="entry name" value="ComB-like_sf"/>
</dbReference>
<dbReference type="RefSeq" id="WP_390364072.1">
    <property type="nucleotide sequence ID" value="NZ_JBHTKJ010000065.1"/>
</dbReference>
<proteinExistence type="inferred from homology"/>
<dbReference type="Pfam" id="PF04029">
    <property type="entry name" value="2-ph_phosp"/>
    <property type="match status" value="1"/>
</dbReference>
<dbReference type="PANTHER" id="PTHR37311:SF1">
    <property type="entry name" value="2-PHOSPHOSULFOLACTATE PHOSPHATASE-RELATED"/>
    <property type="match status" value="1"/>
</dbReference>
<comment type="similarity">
    <text evidence="2">Belongs to the ComB family.</text>
</comment>
<dbReference type="InterPro" id="IPR005238">
    <property type="entry name" value="ComB-like"/>
</dbReference>
<dbReference type="PANTHER" id="PTHR37311">
    <property type="entry name" value="2-PHOSPHOSULFOLACTATE PHOSPHATASE-RELATED"/>
    <property type="match status" value="1"/>
</dbReference>
<evidence type="ECO:0000313" key="8">
    <source>
        <dbReference type="EMBL" id="MFD1040208.1"/>
    </source>
</evidence>
<gene>
    <name evidence="8" type="ORF">ACFQ3N_17685</name>
</gene>
<keyword evidence="9" id="KW-1185">Reference proteome</keyword>
<dbReference type="EMBL" id="JBHTKJ010000065">
    <property type="protein sequence ID" value="MFD1040208.1"/>
    <property type="molecule type" value="Genomic_DNA"/>
</dbReference>
<name>A0ABW3LP70_9BACI</name>
<evidence type="ECO:0000256" key="5">
    <source>
        <dbReference type="ARBA" id="ARBA00022801"/>
    </source>
</evidence>
<sequence>MEIKIDQGSDTPTVRADITIVIDVIRAFTVAHYAFLQGAKRIFLAETVEQAILIKKANPTYLLAGEIDGLAIKGFDLENSPYRIQQTDLSGKTLVLKTTNGVRGALRSLSSDHIFVTGLTNARKTADFIRENMTNEKETLVQIMATHPSGDDDLACAEYIKNRIEDTNLVSEADVIERVKKSHVAEKFFDTSNDAFIVEDIFYCIKRLHSDFVMKVSKTGEIPMIVRVYV</sequence>
<evidence type="ECO:0000256" key="6">
    <source>
        <dbReference type="ARBA" id="ARBA00022842"/>
    </source>
</evidence>
<organism evidence="8 9">
    <name type="scientific">Virgibacillus byunsanensis</name>
    <dbReference type="NCBI Taxonomy" id="570945"/>
    <lineage>
        <taxon>Bacteria</taxon>
        <taxon>Bacillati</taxon>
        <taxon>Bacillota</taxon>
        <taxon>Bacilli</taxon>
        <taxon>Bacillales</taxon>
        <taxon>Bacillaceae</taxon>
        <taxon>Virgibacillus</taxon>
    </lineage>
</organism>
<evidence type="ECO:0000256" key="1">
    <source>
        <dbReference type="ARBA" id="ARBA00001946"/>
    </source>
</evidence>
<comment type="catalytic activity">
    <reaction evidence="7">
        <text>(2R)-O-phospho-3-sulfolactate + H2O = (2R)-3-sulfolactate + phosphate</text>
        <dbReference type="Rhea" id="RHEA:23416"/>
        <dbReference type="ChEBI" id="CHEBI:15377"/>
        <dbReference type="ChEBI" id="CHEBI:15597"/>
        <dbReference type="ChEBI" id="CHEBI:43474"/>
        <dbReference type="ChEBI" id="CHEBI:58738"/>
        <dbReference type="EC" id="3.1.3.71"/>
    </reaction>
</comment>
<reference evidence="9" key="1">
    <citation type="journal article" date="2019" name="Int. J. Syst. Evol. Microbiol.">
        <title>The Global Catalogue of Microorganisms (GCM) 10K type strain sequencing project: providing services to taxonomists for standard genome sequencing and annotation.</title>
        <authorList>
            <consortium name="The Broad Institute Genomics Platform"/>
            <consortium name="The Broad Institute Genome Sequencing Center for Infectious Disease"/>
            <person name="Wu L."/>
            <person name="Ma J."/>
        </authorList>
    </citation>
    <scope>NUCLEOTIDE SEQUENCE [LARGE SCALE GENOMIC DNA]</scope>
    <source>
        <strain evidence="9">CCUG 56754</strain>
    </source>
</reference>
<evidence type="ECO:0000313" key="9">
    <source>
        <dbReference type="Proteomes" id="UP001597040"/>
    </source>
</evidence>
<comment type="cofactor">
    <cofactor evidence="1">
        <name>Mg(2+)</name>
        <dbReference type="ChEBI" id="CHEBI:18420"/>
    </cofactor>
</comment>
<keyword evidence="6" id="KW-0460">Magnesium</keyword>